<dbReference type="Gene3D" id="3.40.190.10">
    <property type="entry name" value="Periplasmic binding protein-like II"/>
    <property type="match status" value="2"/>
</dbReference>
<dbReference type="PANTHER" id="PTHR43649:SF12">
    <property type="entry name" value="DIACETYLCHITOBIOSE BINDING PROTEIN DASA"/>
    <property type="match status" value="1"/>
</dbReference>
<sequence>MQAKQKKWLVASAAAALLMSVLTGCSGNSNESGSESPASASASSGSETNGSVPKGDPVTLRVEVFDRGNAPAGAGPVTDNYWTQWIQKNFGDPNNIKMEFVPVPRNQEVDKLNVLMATGDAPDIVFTYDMNTIYNYVKDGGLTDVGALIDQYGPNLKKFLGDEVLSYGVFNGTQFTIPAKRTLQFTQSSYIRKDWLDKLGLPVPTTTEEFYNAMKAFKEKDPGQTGGKAIPYDFSAWDGTTITSPGLLINSFNEPQSEEDFYALSSSSNIPEIMKPGYKEGLQFLNKMNAEGLINSDFALDKDGKQFESDVANGYVGAFTALAAHQNLMAPGAVFDTLKKNVPGAEYVAMDPFTDAEGKTPKAIYDPIGAHIMIPKTSKHAAEAIKYLDWMSQSDVLFKLQNGNEGEHYTLENGYPKAITTDEAKKTFYNNSDIAIISNGKDFGSEEKNIEATGFQFPGYSELAKQTIVNALKDGYTLPRFDRPIEAEIKYGTTLKSKVVEIVVKSILAKPDKFSDTFDAGVQEYLKLGGQAIIDERRAAYLDMKK</sequence>
<name>A0A841SXV7_9BACL</name>
<dbReference type="RefSeq" id="WP_185120249.1">
    <property type="nucleotide sequence ID" value="NZ_JACJVQ010000008.1"/>
</dbReference>
<dbReference type="InterPro" id="IPR050490">
    <property type="entry name" value="Bact_solute-bd_prot1"/>
</dbReference>
<gene>
    <name evidence="3" type="ORF">H7B67_13015</name>
</gene>
<evidence type="ECO:0000313" key="3">
    <source>
        <dbReference type="EMBL" id="MBB6635035.1"/>
    </source>
</evidence>
<dbReference type="Proteomes" id="UP000535838">
    <property type="component" value="Unassembled WGS sequence"/>
</dbReference>
<dbReference type="InterPro" id="IPR006059">
    <property type="entry name" value="SBP"/>
</dbReference>
<feature type="compositionally biased region" description="Low complexity" evidence="1">
    <location>
        <begin position="26"/>
        <end position="51"/>
    </location>
</feature>
<evidence type="ECO:0000256" key="2">
    <source>
        <dbReference type="SAM" id="SignalP"/>
    </source>
</evidence>
<feature type="signal peptide" evidence="2">
    <location>
        <begin position="1"/>
        <end position="26"/>
    </location>
</feature>
<comment type="caution">
    <text evidence="3">The sequence shown here is derived from an EMBL/GenBank/DDBJ whole genome shotgun (WGS) entry which is preliminary data.</text>
</comment>
<protein>
    <submittedName>
        <fullName evidence="3">Extracellular solute-binding protein</fullName>
    </submittedName>
</protein>
<keyword evidence="2" id="KW-0732">Signal</keyword>
<dbReference type="EMBL" id="JACJVQ010000008">
    <property type="protein sequence ID" value="MBB6635035.1"/>
    <property type="molecule type" value="Genomic_DNA"/>
</dbReference>
<dbReference type="PROSITE" id="PS51257">
    <property type="entry name" value="PROKAR_LIPOPROTEIN"/>
    <property type="match status" value="1"/>
</dbReference>
<dbReference type="SUPFAM" id="SSF53850">
    <property type="entry name" value="Periplasmic binding protein-like II"/>
    <property type="match status" value="1"/>
</dbReference>
<organism evidence="3 4">
    <name type="scientific">Cohnella thailandensis</name>
    <dbReference type="NCBI Taxonomy" id="557557"/>
    <lineage>
        <taxon>Bacteria</taxon>
        <taxon>Bacillati</taxon>
        <taxon>Bacillota</taxon>
        <taxon>Bacilli</taxon>
        <taxon>Bacillales</taxon>
        <taxon>Paenibacillaceae</taxon>
        <taxon>Cohnella</taxon>
    </lineage>
</organism>
<accession>A0A841SXV7</accession>
<evidence type="ECO:0000313" key="4">
    <source>
        <dbReference type="Proteomes" id="UP000535838"/>
    </source>
</evidence>
<feature type="region of interest" description="Disordered" evidence="1">
    <location>
        <begin position="26"/>
        <end position="57"/>
    </location>
</feature>
<dbReference type="Pfam" id="PF01547">
    <property type="entry name" value="SBP_bac_1"/>
    <property type="match status" value="1"/>
</dbReference>
<evidence type="ECO:0000256" key="1">
    <source>
        <dbReference type="SAM" id="MobiDB-lite"/>
    </source>
</evidence>
<dbReference type="CDD" id="cd13580">
    <property type="entry name" value="PBP2_AlgQ_like_1"/>
    <property type="match status" value="1"/>
</dbReference>
<dbReference type="AlphaFoldDB" id="A0A841SXV7"/>
<reference evidence="3 4" key="1">
    <citation type="submission" date="2020-08" db="EMBL/GenBank/DDBJ databases">
        <title>Cohnella phylogeny.</title>
        <authorList>
            <person name="Dunlap C."/>
        </authorList>
    </citation>
    <scope>NUCLEOTIDE SEQUENCE [LARGE SCALE GENOMIC DNA]</scope>
    <source>
        <strain evidence="3 4">DSM 25241</strain>
    </source>
</reference>
<dbReference type="PANTHER" id="PTHR43649">
    <property type="entry name" value="ARABINOSE-BINDING PROTEIN-RELATED"/>
    <property type="match status" value="1"/>
</dbReference>
<feature type="chain" id="PRO_5039688371" evidence="2">
    <location>
        <begin position="27"/>
        <end position="546"/>
    </location>
</feature>
<keyword evidence="4" id="KW-1185">Reference proteome</keyword>
<proteinExistence type="predicted"/>